<evidence type="ECO:0000313" key="2">
    <source>
        <dbReference type="Proteomes" id="UP000003789"/>
    </source>
</evidence>
<dbReference type="OrthoDB" id="5809325at2"/>
<dbReference type="HOGENOM" id="CLU_769342_0_0_6"/>
<accession>Q1Z9F3</accession>
<dbReference type="EMBL" id="AAPH01000002">
    <property type="protein sequence ID" value="EAS44805.1"/>
    <property type="molecule type" value="Genomic_DNA"/>
</dbReference>
<name>Q1Z9F3_9GAMM</name>
<proteinExistence type="predicted"/>
<dbReference type="RefSeq" id="WP_006231916.1">
    <property type="nucleotide sequence ID" value="NZ_CH724135.1"/>
</dbReference>
<dbReference type="Proteomes" id="UP000003789">
    <property type="component" value="Unassembled WGS sequence"/>
</dbReference>
<organism evidence="1 2">
    <name type="scientific">Photobacterium profundum 3TCK</name>
    <dbReference type="NCBI Taxonomy" id="314280"/>
    <lineage>
        <taxon>Bacteria</taxon>
        <taxon>Pseudomonadati</taxon>
        <taxon>Pseudomonadota</taxon>
        <taxon>Gammaproteobacteria</taxon>
        <taxon>Vibrionales</taxon>
        <taxon>Vibrionaceae</taxon>
        <taxon>Photobacterium</taxon>
    </lineage>
</organism>
<protein>
    <submittedName>
        <fullName evidence="1">Uncharacterized protein</fullName>
    </submittedName>
</protein>
<reference evidence="1 2" key="1">
    <citation type="submission" date="2006-03" db="EMBL/GenBank/DDBJ databases">
        <authorList>
            <person name="Bartlett D.H."/>
            <person name="Valle G."/>
            <person name="Lauro F.M."/>
            <person name="Vezzi A."/>
            <person name="Simonato F."/>
            <person name="Eloe E."/>
            <person name="Vitulo N."/>
            <person name="Stratton T.K."/>
            <person name="D'angelo M."/>
            <person name="Ferriera S."/>
            <person name="Johnson J."/>
            <person name="Kravitz S."/>
            <person name="Beeson K."/>
            <person name="Sutton G."/>
            <person name="Rogers Y."/>
            <person name="Friedman R."/>
            <person name="Frazier M."/>
            <person name="Venter J.C."/>
        </authorList>
    </citation>
    <scope>NUCLEOTIDE SEQUENCE [LARGE SCALE GENOMIC DNA]</scope>
    <source>
        <strain evidence="1 2">3TCK</strain>
    </source>
</reference>
<sequence>MTEKTLSQRLPVGDPRNKVEFLADEFEATAAELLRRLTLLEGASSGSDVDPHAFSNNLLRNAGFVGAIDAAVNGGSDRWNQPYGTKDNNDSLSITGQVALQTSPNWGGEVPIGGSGTFRYDHWSFNTTEGALRYNAFNYKQVLFQVFRVPAVSRDALQTTSCYLRLMSGGGTERTRFGIVKLDENFKATGYVASKIAHGQGTHQEFDVWLNDIDLASTGCTHFAFFVERLDVKTYNMSSYILGAGVYCGGEPDFIPEIANTHIDFDDQQFIKIATGVNAADIKDNASFPLPAMLYPNGASKHLLVHVVEQGIPRNNFPSLITMTQQGDQFVLSGVSPAADTSIKYDIEAYYTKSVNKIHYYDMPDYVAA</sequence>
<gene>
    <name evidence="1" type="ORF">P3TCK_20015</name>
</gene>
<dbReference type="AlphaFoldDB" id="Q1Z9F3"/>
<comment type="caution">
    <text evidence="1">The sequence shown here is derived from an EMBL/GenBank/DDBJ whole genome shotgun (WGS) entry which is preliminary data.</text>
</comment>
<evidence type="ECO:0000313" key="1">
    <source>
        <dbReference type="EMBL" id="EAS44805.1"/>
    </source>
</evidence>